<dbReference type="KEGG" id="cbp:EB354_03090"/>
<evidence type="ECO:0000313" key="4">
    <source>
        <dbReference type="Proteomes" id="UP000251937"/>
    </source>
</evidence>
<evidence type="ECO:0000313" key="1">
    <source>
        <dbReference type="EMBL" id="SKC12112.1"/>
    </source>
</evidence>
<gene>
    <name evidence="2" type="ORF">NCTC11212_04278</name>
    <name evidence="1" type="ORF">SAMN05421800_13817</name>
</gene>
<evidence type="ECO:0000313" key="2">
    <source>
        <dbReference type="EMBL" id="SQA92761.1"/>
    </source>
</evidence>
<dbReference type="InterPro" id="IPR005901">
    <property type="entry name" value="GLPGLI"/>
</dbReference>
<keyword evidence="3" id="KW-1185">Reference proteome</keyword>
<dbReference type="Proteomes" id="UP000190669">
    <property type="component" value="Unassembled WGS sequence"/>
</dbReference>
<reference evidence="1 3" key="1">
    <citation type="submission" date="2017-02" db="EMBL/GenBank/DDBJ databases">
        <authorList>
            <person name="Varghese N."/>
            <person name="Submissions S."/>
        </authorList>
    </citation>
    <scope>NUCLEOTIDE SEQUENCE [LARGE SCALE GENOMIC DNA]</scope>
    <source>
        <strain evidence="1 3">DSM 16775</strain>
    </source>
</reference>
<protein>
    <submittedName>
        <fullName evidence="2">GLPGLI family protein</fullName>
    </submittedName>
</protein>
<dbReference type="AlphaFoldDB" id="A0AAX2IRS7"/>
<sequence>MKSLSTLVFFLIYSLSNSQSHRFIYEYKFASDSTKIDSVTTEIMRLDIFTDHSEFVSEIRAKRDSSIFNIKQRNSNSMGSNLPIGKMKMKIYKGHKKYSIESIGIEQFKIPYDQKLNWILTPDTKIVSSYNCQKAKVIFGGRKWNAWFTSEIPYQDGPYIFGNLPGMIISIEDEENQHSFLLLANYKVKNSSPNVSFTTRVKDLSITKDQFNKKWTSFRKNPIGFREQYLIVNPNIFNPTYYDANGNIQNKIKLYAEDRIQIKMEIASNNNFIDLDLYR</sequence>
<dbReference type="Pfam" id="PF22252">
    <property type="entry name" value="PNGase_F-II_N"/>
    <property type="match status" value="1"/>
</dbReference>
<comment type="caution">
    <text evidence="2">The sequence shown here is derived from an EMBL/GenBank/DDBJ whole genome shotgun (WGS) entry which is preliminary data.</text>
</comment>
<dbReference type="Proteomes" id="UP000251937">
    <property type="component" value="Unassembled WGS sequence"/>
</dbReference>
<accession>A0AAX2IRS7</accession>
<dbReference type="RefSeq" id="WP_079467177.1">
    <property type="nucleotide sequence ID" value="NZ_CP033934.1"/>
</dbReference>
<name>A0AAX2IRS7_9FLAO</name>
<reference evidence="2 4" key="2">
    <citation type="submission" date="2018-06" db="EMBL/GenBank/DDBJ databases">
        <authorList>
            <consortium name="Pathogen Informatics"/>
            <person name="Doyle S."/>
        </authorList>
    </citation>
    <scope>NUCLEOTIDE SEQUENCE [LARGE SCALE GENOMIC DNA]</scope>
    <source>
        <strain evidence="2 4">NCTC11212</strain>
    </source>
</reference>
<dbReference type="EMBL" id="UAVR01000024">
    <property type="protein sequence ID" value="SQA92761.1"/>
    <property type="molecule type" value="Genomic_DNA"/>
</dbReference>
<dbReference type="NCBIfam" id="TIGR01200">
    <property type="entry name" value="GLPGLI"/>
    <property type="match status" value="1"/>
</dbReference>
<evidence type="ECO:0000313" key="3">
    <source>
        <dbReference type="Proteomes" id="UP000190669"/>
    </source>
</evidence>
<proteinExistence type="predicted"/>
<organism evidence="2 4">
    <name type="scientific">Chryseobacterium balustinum</name>
    <dbReference type="NCBI Taxonomy" id="246"/>
    <lineage>
        <taxon>Bacteria</taxon>
        <taxon>Pseudomonadati</taxon>
        <taxon>Bacteroidota</taxon>
        <taxon>Flavobacteriia</taxon>
        <taxon>Flavobacteriales</taxon>
        <taxon>Weeksellaceae</taxon>
        <taxon>Chryseobacterium group</taxon>
        <taxon>Chryseobacterium</taxon>
    </lineage>
</organism>
<dbReference type="EMBL" id="FUZE01000038">
    <property type="protein sequence ID" value="SKC12112.1"/>
    <property type="molecule type" value="Genomic_DNA"/>
</dbReference>